<evidence type="ECO:0000313" key="2">
    <source>
        <dbReference type="Proteomes" id="UP000279037"/>
    </source>
</evidence>
<proteinExistence type="predicted"/>
<dbReference type="EMBL" id="MK016495">
    <property type="protein sequence ID" value="AYQ99462.1"/>
    <property type="molecule type" value="Genomic_DNA"/>
</dbReference>
<dbReference type="Proteomes" id="UP000279037">
    <property type="component" value="Segment"/>
</dbReference>
<protein>
    <submittedName>
        <fullName evidence="1">Uncharacterized protein</fullName>
    </submittedName>
</protein>
<dbReference type="RefSeq" id="YP_009815910.1">
    <property type="nucleotide sequence ID" value="NC_048101.1"/>
</dbReference>
<accession>A0A3G3LZ76</accession>
<keyword evidence="2" id="KW-1185">Reference proteome</keyword>
<name>A0A3G3LZ76_9CAUD</name>
<gene>
    <name evidence="1" type="primary">6</name>
    <name evidence="1" type="ORF">PBI_GOODMAN_6</name>
</gene>
<organism evidence="1 2">
    <name type="scientific">Microbacterium phage Goodman</name>
    <dbReference type="NCBI Taxonomy" id="2484206"/>
    <lineage>
        <taxon>Viruses</taxon>
        <taxon>Duplodnaviria</taxon>
        <taxon>Heunggongvirae</taxon>
        <taxon>Uroviricota</taxon>
        <taxon>Caudoviricetes</taxon>
        <taxon>Goodmanvirus</taxon>
        <taxon>Goodmanvirus goodman</taxon>
    </lineage>
</organism>
<dbReference type="KEGG" id="vg:55007143"/>
<evidence type="ECO:0000313" key="1">
    <source>
        <dbReference type="EMBL" id="AYQ99462.1"/>
    </source>
</evidence>
<sequence>MDVITLEEQDLINEFRDLFTNTGGNEPETLIRKYRTDSNLIATNIVVFTLAQDVEGQLRMLGRLRATGKI</sequence>
<reference evidence="1 2" key="1">
    <citation type="submission" date="2018-10" db="EMBL/GenBank/DDBJ databases">
        <authorList>
            <person name="Garlena R.A."/>
            <person name="Russell D.A."/>
            <person name="Pope W.H."/>
            <person name="Jacobs-Sera D."/>
            <person name="Hatfull G.F."/>
        </authorList>
    </citation>
    <scope>NUCLEOTIDE SEQUENCE [LARGE SCALE GENOMIC DNA]</scope>
</reference>
<dbReference type="GeneID" id="55007143"/>